<keyword evidence="3" id="KW-1185">Reference proteome</keyword>
<accession>A0A3N5D7E3</accession>
<dbReference type="Proteomes" id="UP000275232">
    <property type="component" value="Unassembled WGS sequence"/>
</dbReference>
<proteinExistence type="predicted"/>
<comment type="caution">
    <text evidence="2">The sequence shown here is derived from an EMBL/GenBank/DDBJ whole genome shotgun (WGS) entry which is preliminary data.</text>
</comment>
<name>A0A3N5D7E3_9SPHN</name>
<gene>
    <name evidence="2" type="ORF">EG799_01495</name>
</gene>
<protein>
    <submittedName>
        <fullName evidence="2">Uncharacterized protein</fullName>
    </submittedName>
</protein>
<dbReference type="RefSeq" id="WP_123877926.1">
    <property type="nucleotide sequence ID" value="NZ_RPFZ01000001.1"/>
</dbReference>
<evidence type="ECO:0000256" key="1">
    <source>
        <dbReference type="SAM" id="MobiDB-lite"/>
    </source>
</evidence>
<organism evidence="2 3">
    <name type="scientific">Aurantiacibacter spongiae</name>
    <dbReference type="NCBI Taxonomy" id="2488860"/>
    <lineage>
        <taxon>Bacteria</taxon>
        <taxon>Pseudomonadati</taxon>
        <taxon>Pseudomonadota</taxon>
        <taxon>Alphaproteobacteria</taxon>
        <taxon>Sphingomonadales</taxon>
        <taxon>Erythrobacteraceae</taxon>
        <taxon>Aurantiacibacter</taxon>
    </lineage>
</organism>
<dbReference type="OrthoDB" id="9811157at2"/>
<feature type="region of interest" description="Disordered" evidence="1">
    <location>
        <begin position="36"/>
        <end position="66"/>
    </location>
</feature>
<reference evidence="2 3" key="1">
    <citation type="submission" date="2018-11" db="EMBL/GenBank/DDBJ databases">
        <title>Erythrobacter spongiae sp. nov., isolated from a marine sponge.</title>
        <authorList>
            <person name="Zhuang L."/>
            <person name="Luo L."/>
        </authorList>
    </citation>
    <scope>NUCLEOTIDE SEQUENCE [LARGE SCALE GENOMIC DNA]</scope>
    <source>
        <strain evidence="2 3">HN-E23</strain>
    </source>
</reference>
<sequence>MSTYPRMMYRPGTMLEDWHGQNVDWKIVDDEREEQAALKEGWNVSPDCSPQKAETKRGASKKKVTQ</sequence>
<dbReference type="EMBL" id="RPFZ01000001">
    <property type="protein sequence ID" value="RPF70448.1"/>
    <property type="molecule type" value="Genomic_DNA"/>
</dbReference>
<evidence type="ECO:0000313" key="3">
    <source>
        <dbReference type="Proteomes" id="UP000275232"/>
    </source>
</evidence>
<dbReference type="AlphaFoldDB" id="A0A3N5D7E3"/>
<evidence type="ECO:0000313" key="2">
    <source>
        <dbReference type="EMBL" id="RPF70448.1"/>
    </source>
</evidence>